<evidence type="ECO:0000256" key="2">
    <source>
        <dbReference type="PROSITE-ProRule" id="PRU00169"/>
    </source>
</evidence>
<dbReference type="CDD" id="cd17552">
    <property type="entry name" value="REC_RR468-like"/>
    <property type="match status" value="1"/>
</dbReference>
<dbReference type="Pfam" id="PF00072">
    <property type="entry name" value="Response_reg"/>
    <property type="match status" value="1"/>
</dbReference>
<dbReference type="GO" id="GO:0000160">
    <property type="term" value="P:phosphorelay signal transduction system"/>
    <property type="evidence" value="ECO:0007669"/>
    <property type="project" value="InterPro"/>
</dbReference>
<reference evidence="4" key="1">
    <citation type="submission" date="2020-02" db="EMBL/GenBank/DDBJ databases">
        <authorList>
            <person name="Meier V. D."/>
        </authorList>
    </citation>
    <scope>NUCLEOTIDE SEQUENCE</scope>
    <source>
        <strain evidence="4">AVDCRST_MAG94</strain>
    </source>
</reference>
<dbReference type="SUPFAM" id="SSF52172">
    <property type="entry name" value="CheY-like"/>
    <property type="match status" value="1"/>
</dbReference>
<dbReference type="Gene3D" id="3.40.50.2300">
    <property type="match status" value="1"/>
</dbReference>
<dbReference type="InterPro" id="IPR011006">
    <property type="entry name" value="CheY-like_superfamily"/>
</dbReference>
<protein>
    <recommendedName>
        <fullName evidence="3">Response regulatory domain-containing protein</fullName>
    </recommendedName>
</protein>
<feature type="modified residue" description="4-aspartylphosphate" evidence="2">
    <location>
        <position position="55"/>
    </location>
</feature>
<dbReference type="PANTHER" id="PTHR44591:SF22">
    <property type="entry name" value="CHEY SUBFAMILY"/>
    <property type="match status" value="1"/>
</dbReference>
<dbReference type="EMBL" id="CADCTY010001411">
    <property type="protein sequence ID" value="CAA9369619.1"/>
    <property type="molecule type" value="Genomic_DNA"/>
</dbReference>
<proteinExistence type="predicted"/>
<dbReference type="PROSITE" id="PS50110">
    <property type="entry name" value="RESPONSE_REGULATORY"/>
    <property type="match status" value="1"/>
</dbReference>
<name>A0A6J4MV24_9CYAN</name>
<evidence type="ECO:0000313" key="4">
    <source>
        <dbReference type="EMBL" id="CAA9369619.1"/>
    </source>
</evidence>
<dbReference type="SMART" id="SM00448">
    <property type="entry name" value="REC"/>
    <property type="match status" value="1"/>
</dbReference>
<dbReference type="InterPro" id="IPR001789">
    <property type="entry name" value="Sig_transdc_resp-reg_receiver"/>
</dbReference>
<evidence type="ECO:0000256" key="1">
    <source>
        <dbReference type="ARBA" id="ARBA00022553"/>
    </source>
</evidence>
<dbReference type="InterPro" id="IPR050595">
    <property type="entry name" value="Bact_response_regulator"/>
</dbReference>
<organism evidence="4">
    <name type="scientific">uncultured Leptolyngbya sp</name>
    <dbReference type="NCBI Taxonomy" id="332963"/>
    <lineage>
        <taxon>Bacteria</taxon>
        <taxon>Bacillati</taxon>
        <taxon>Cyanobacteriota</taxon>
        <taxon>Cyanophyceae</taxon>
        <taxon>Leptolyngbyales</taxon>
        <taxon>Leptolyngbyaceae</taxon>
        <taxon>Leptolyngbya group</taxon>
        <taxon>Leptolyngbya</taxon>
        <taxon>environmental samples</taxon>
    </lineage>
</organism>
<dbReference type="PANTHER" id="PTHR44591">
    <property type="entry name" value="STRESS RESPONSE REGULATOR PROTEIN 1"/>
    <property type="match status" value="1"/>
</dbReference>
<sequence length="133" mass="13943">MSTRQILVIDDEAAIQEVVQSCFEDLAGWTVITASSGRAGFAQALTAKPDAIVLDVLMADMDGIALLRQLKANPATEAIPVVLLTIATDFADPQSCALLGAVGAIAKPFDPFSLVEQVAGFLGWAVGQREESP</sequence>
<feature type="domain" description="Response regulatory" evidence="3">
    <location>
        <begin position="5"/>
        <end position="122"/>
    </location>
</feature>
<keyword evidence="1 2" id="KW-0597">Phosphoprotein</keyword>
<dbReference type="AlphaFoldDB" id="A0A6J4MV24"/>
<gene>
    <name evidence="4" type="ORF">AVDCRST_MAG94-4047</name>
</gene>
<accession>A0A6J4MV24</accession>
<evidence type="ECO:0000259" key="3">
    <source>
        <dbReference type="PROSITE" id="PS50110"/>
    </source>
</evidence>